<dbReference type="EMBL" id="CP017316">
    <property type="protein sequence ID" value="AOT57340.1"/>
    <property type="molecule type" value="Genomic_DNA"/>
</dbReference>
<dbReference type="AlphaFoldDB" id="A0A1D8FVV6"/>
<accession>A0A1D8FVV6</accession>
<evidence type="ECO:0000313" key="3">
    <source>
        <dbReference type="Proteomes" id="UP000095349"/>
    </source>
</evidence>
<dbReference type="Proteomes" id="UP000095349">
    <property type="component" value="Chromosome"/>
</dbReference>
<feature type="compositionally biased region" description="Basic and acidic residues" evidence="1">
    <location>
        <begin position="1"/>
        <end position="32"/>
    </location>
</feature>
<keyword evidence="3" id="KW-1185">Reference proteome</keyword>
<dbReference type="GeneID" id="91401587"/>
<feature type="region of interest" description="Disordered" evidence="1">
    <location>
        <begin position="1"/>
        <end position="66"/>
    </location>
</feature>
<dbReference type="InterPro" id="IPR028037">
    <property type="entry name" value="Antitoxin_Rv0909/MT0933"/>
</dbReference>
<proteinExistence type="predicted"/>
<dbReference type="OrthoDB" id="5125103at2"/>
<dbReference type="Pfam" id="PF14013">
    <property type="entry name" value="MT0933_antitox"/>
    <property type="match status" value="1"/>
</dbReference>
<evidence type="ECO:0000256" key="1">
    <source>
        <dbReference type="SAM" id="MobiDB-lite"/>
    </source>
</evidence>
<evidence type="ECO:0000313" key="2">
    <source>
        <dbReference type="EMBL" id="AOT57340.1"/>
    </source>
</evidence>
<feature type="compositionally biased region" description="Basic and acidic residues" evidence="1">
    <location>
        <begin position="39"/>
        <end position="66"/>
    </location>
</feature>
<gene>
    <name evidence="2" type="ORF">A4G23_00126</name>
</gene>
<name>A0A1D8FVV6_9ACTN</name>
<dbReference type="STRING" id="285473.A4G23_00126"/>
<dbReference type="RefSeq" id="WP_069975101.1">
    <property type="nucleotide sequence ID" value="NZ_CP017316.1"/>
</dbReference>
<dbReference type="KEGG" id="srn:A4G23_00126"/>
<sequence length="66" mass="7390">MSVTDKLKNLLKGHEGQVGKGVDKAGDYVDKRTHGRFGKHVDTAQERLKDRLGREPGQRREPPAQP</sequence>
<protein>
    <recommendedName>
        <fullName evidence="4">Antitoxin</fullName>
    </recommendedName>
</protein>
<organism evidence="2 3">
    <name type="scientific">Streptomyces rubrolavendulae</name>
    <dbReference type="NCBI Taxonomy" id="285473"/>
    <lineage>
        <taxon>Bacteria</taxon>
        <taxon>Bacillati</taxon>
        <taxon>Actinomycetota</taxon>
        <taxon>Actinomycetes</taxon>
        <taxon>Kitasatosporales</taxon>
        <taxon>Streptomycetaceae</taxon>
        <taxon>Streptomyces</taxon>
    </lineage>
</organism>
<evidence type="ECO:0008006" key="4">
    <source>
        <dbReference type="Google" id="ProtNLM"/>
    </source>
</evidence>
<reference evidence="2 3" key="1">
    <citation type="submission" date="2016-09" db="EMBL/GenBank/DDBJ databases">
        <title>Streptomyces rubrolavendulae MJM4426 Genome sequencing and assembly.</title>
        <authorList>
            <person name="Kim J.-G."/>
        </authorList>
    </citation>
    <scope>NUCLEOTIDE SEQUENCE [LARGE SCALE GENOMIC DNA]</scope>
    <source>
        <strain evidence="2 3">MJM4426</strain>
    </source>
</reference>